<dbReference type="Proteomes" id="UP001189619">
    <property type="component" value="Chromosome"/>
</dbReference>
<evidence type="ECO:0000256" key="1">
    <source>
        <dbReference type="SAM" id="Phobius"/>
    </source>
</evidence>
<proteinExistence type="predicted"/>
<dbReference type="KEGG" id="bayd:BSPP4475_07495"/>
<sequence>MNSVALVLYVLLLLASLVQFFMKRKSMPVKQRRVMGFFYLLTIGLFIALQFQLHVIMPTNYLADVFSVGLQQWMENIR</sequence>
<feature type="transmembrane region" description="Helical" evidence="1">
    <location>
        <begin position="6"/>
        <end position="22"/>
    </location>
</feature>
<keyword evidence="1" id="KW-1133">Transmembrane helix</keyword>
<accession>A0AA48M8C7</accession>
<name>A0AA48M8C7_9BACL</name>
<dbReference type="EMBL" id="OY569118">
    <property type="protein sequence ID" value="CAJ1002152.1"/>
    <property type="molecule type" value="Genomic_DNA"/>
</dbReference>
<dbReference type="AlphaFoldDB" id="A0AA48M8C7"/>
<keyword evidence="1" id="KW-0472">Membrane</keyword>
<gene>
    <name evidence="2" type="ORF">BSPP4475_07495</name>
</gene>
<evidence type="ECO:0000313" key="3">
    <source>
        <dbReference type="Proteomes" id="UP001189619"/>
    </source>
</evidence>
<protein>
    <submittedName>
        <fullName evidence="2">Inhibitor of the pro-sigma K processing machinery</fullName>
    </submittedName>
</protein>
<evidence type="ECO:0000313" key="2">
    <source>
        <dbReference type="EMBL" id="CAJ1002152.1"/>
    </source>
</evidence>
<keyword evidence="3" id="KW-1185">Reference proteome</keyword>
<feature type="transmembrane region" description="Helical" evidence="1">
    <location>
        <begin position="34"/>
        <end position="53"/>
    </location>
</feature>
<keyword evidence="1" id="KW-0812">Transmembrane</keyword>
<reference evidence="2" key="1">
    <citation type="submission" date="2023-07" db="EMBL/GenBank/DDBJ databases">
        <authorList>
            <person name="Ivanov I."/>
            <person name="Teneva D."/>
            <person name="Stoikov I."/>
        </authorList>
    </citation>
    <scope>NUCLEOTIDE SEQUENCE</scope>
    <source>
        <strain evidence="2">4475</strain>
    </source>
</reference>
<dbReference type="RefSeq" id="WP_304415324.1">
    <property type="nucleotide sequence ID" value="NZ_OY569118.1"/>
</dbReference>
<organism evidence="2 3">
    <name type="scientific">Brevibacillus aydinogluensis</name>
    <dbReference type="NCBI Taxonomy" id="927786"/>
    <lineage>
        <taxon>Bacteria</taxon>
        <taxon>Bacillati</taxon>
        <taxon>Bacillota</taxon>
        <taxon>Bacilli</taxon>
        <taxon>Bacillales</taxon>
        <taxon>Paenibacillaceae</taxon>
        <taxon>Brevibacillus</taxon>
    </lineage>
</organism>